<feature type="region of interest" description="Disordered" evidence="1">
    <location>
        <begin position="94"/>
        <end position="116"/>
    </location>
</feature>
<dbReference type="EMBL" id="BDGG01000001">
    <property type="protein sequence ID" value="GAU90089.1"/>
    <property type="molecule type" value="Genomic_DNA"/>
</dbReference>
<evidence type="ECO:0000313" key="2">
    <source>
        <dbReference type="EMBL" id="GAU90089.1"/>
    </source>
</evidence>
<dbReference type="AlphaFoldDB" id="A0A1D1UK62"/>
<reference evidence="2 3" key="1">
    <citation type="journal article" date="2016" name="Nat. Commun.">
        <title>Extremotolerant tardigrade genome and improved radiotolerance of human cultured cells by tardigrade-unique protein.</title>
        <authorList>
            <person name="Hashimoto T."/>
            <person name="Horikawa D.D."/>
            <person name="Saito Y."/>
            <person name="Kuwahara H."/>
            <person name="Kozuka-Hata H."/>
            <person name="Shin-I T."/>
            <person name="Minakuchi Y."/>
            <person name="Ohishi K."/>
            <person name="Motoyama A."/>
            <person name="Aizu T."/>
            <person name="Enomoto A."/>
            <person name="Kondo K."/>
            <person name="Tanaka S."/>
            <person name="Hara Y."/>
            <person name="Koshikawa S."/>
            <person name="Sagara H."/>
            <person name="Miura T."/>
            <person name="Yokobori S."/>
            <person name="Miyagawa K."/>
            <person name="Suzuki Y."/>
            <person name="Kubo T."/>
            <person name="Oyama M."/>
            <person name="Kohara Y."/>
            <person name="Fujiyama A."/>
            <person name="Arakawa K."/>
            <person name="Katayama T."/>
            <person name="Toyoda A."/>
            <person name="Kunieda T."/>
        </authorList>
    </citation>
    <scope>NUCLEOTIDE SEQUENCE [LARGE SCALE GENOMIC DNA]</scope>
    <source>
        <strain evidence="2 3">YOKOZUNA-1</strain>
    </source>
</reference>
<protein>
    <submittedName>
        <fullName evidence="2">Uncharacterized protein</fullName>
    </submittedName>
</protein>
<organism evidence="2 3">
    <name type="scientific">Ramazzottius varieornatus</name>
    <name type="common">Water bear</name>
    <name type="synonym">Tardigrade</name>
    <dbReference type="NCBI Taxonomy" id="947166"/>
    <lineage>
        <taxon>Eukaryota</taxon>
        <taxon>Metazoa</taxon>
        <taxon>Ecdysozoa</taxon>
        <taxon>Tardigrada</taxon>
        <taxon>Eutardigrada</taxon>
        <taxon>Parachela</taxon>
        <taxon>Hypsibioidea</taxon>
        <taxon>Ramazzottiidae</taxon>
        <taxon>Ramazzottius</taxon>
    </lineage>
</organism>
<evidence type="ECO:0000256" key="1">
    <source>
        <dbReference type="SAM" id="MobiDB-lite"/>
    </source>
</evidence>
<dbReference type="Proteomes" id="UP000186922">
    <property type="component" value="Unassembled WGS sequence"/>
</dbReference>
<accession>A0A1D1UK62</accession>
<proteinExistence type="predicted"/>
<evidence type="ECO:0000313" key="3">
    <source>
        <dbReference type="Proteomes" id="UP000186922"/>
    </source>
</evidence>
<comment type="caution">
    <text evidence="2">The sequence shown here is derived from an EMBL/GenBank/DDBJ whole genome shotgun (WGS) entry which is preliminary data.</text>
</comment>
<gene>
    <name evidence="2" type="primary">RvY_02558-1</name>
    <name evidence="2" type="synonym">RvY_02558.1</name>
    <name evidence="2" type="ORF">RvY_02558</name>
</gene>
<keyword evidence="3" id="KW-1185">Reference proteome</keyword>
<name>A0A1D1UK62_RAMVA</name>
<sequence>MLENVNVSGTKVCTVVPKDLSEGDEGTCRNSGRKVQRMRESAVGCASDYCNSRRTEDVLRRWKALPANVEDKDYYEEKKVRFCPATCQAAHQEDIHNPQTHGRPRPANNINRLCQA</sequence>